<dbReference type="InterPro" id="IPR050491">
    <property type="entry name" value="AmpC-like"/>
</dbReference>
<dbReference type="AlphaFoldDB" id="A0AB39TU66"/>
<name>A0AB39TU66_9ACTN</name>
<evidence type="ECO:0000313" key="3">
    <source>
        <dbReference type="EMBL" id="XDQ82732.1"/>
    </source>
</evidence>
<dbReference type="SUPFAM" id="SSF56601">
    <property type="entry name" value="beta-lactamase/transpeptidase-like"/>
    <property type="match status" value="1"/>
</dbReference>
<evidence type="ECO:0000256" key="1">
    <source>
        <dbReference type="SAM" id="SignalP"/>
    </source>
</evidence>
<dbReference type="EMBL" id="CP163445">
    <property type="protein sequence ID" value="XDQ82732.1"/>
    <property type="molecule type" value="Genomic_DNA"/>
</dbReference>
<keyword evidence="3" id="KW-0378">Hydrolase</keyword>
<protein>
    <submittedName>
        <fullName evidence="3">Serine hydrolase domain-containing protein</fullName>
        <ecNumber evidence="3">3.-.-.-</ecNumber>
    </submittedName>
</protein>
<feature type="domain" description="Beta-lactamase-related" evidence="2">
    <location>
        <begin position="54"/>
        <end position="376"/>
    </location>
</feature>
<proteinExistence type="predicted"/>
<dbReference type="PANTHER" id="PTHR46825">
    <property type="entry name" value="D-ALANYL-D-ALANINE-CARBOXYPEPTIDASE/ENDOPEPTIDASE AMPH"/>
    <property type="match status" value="1"/>
</dbReference>
<reference evidence="3" key="1">
    <citation type="submission" date="2024-07" db="EMBL/GenBank/DDBJ databases">
        <authorList>
            <person name="Yu S.T."/>
        </authorList>
    </citation>
    <scope>NUCLEOTIDE SEQUENCE</scope>
    <source>
        <strain evidence="3">Y1</strain>
    </source>
</reference>
<sequence length="403" mass="42981">MILRKHLATAAVTAALLGTTATTAVAQPAESASASASASAAQQLRRDTEAIHDLGISGVQARAIGPDGRQAVATSGTADLTTGRPVDPDGYFRMASTSKALVATVVLQLEAEGRLSLDDTVEHWLPGLVHTDGKGNGKDGRDVRIRDLLQHTSGITDDGLPGYDSPASYYAKRHDVYEPEQLVGFAMAHPAAGTWTYSNTGYVLLDLIIQKATGRPAHREVQDRIVRPLGLDRTRWTGTSPTLPRPHARAYQYYGPDFGPDARLDVTDQVPVDHENLAWVTTTRDENLFLRALLGGRLLPARQLAEMKHTVAVSPALKELWGDAGYGLGLVKRGLTCGGDYWGHEGGDGGFITLNGVTEDGRRSAVVSMSEARGDTLDHIKDQEKAASALIDHALCAGAPGTR</sequence>
<organism evidence="3">
    <name type="scientific">Streptomyces sp. Y1</name>
    <dbReference type="NCBI Taxonomy" id="3238634"/>
    <lineage>
        <taxon>Bacteria</taxon>
        <taxon>Bacillati</taxon>
        <taxon>Actinomycetota</taxon>
        <taxon>Actinomycetes</taxon>
        <taxon>Kitasatosporales</taxon>
        <taxon>Streptomycetaceae</taxon>
        <taxon>Streptomyces</taxon>
    </lineage>
</organism>
<gene>
    <name evidence="3" type="ORF">AB2U05_31645</name>
</gene>
<dbReference type="InterPro" id="IPR001466">
    <property type="entry name" value="Beta-lactam-related"/>
</dbReference>
<evidence type="ECO:0000259" key="2">
    <source>
        <dbReference type="Pfam" id="PF00144"/>
    </source>
</evidence>
<dbReference type="InterPro" id="IPR012338">
    <property type="entry name" value="Beta-lactam/transpept-like"/>
</dbReference>
<dbReference type="EC" id="3.-.-.-" evidence="3"/>
<keyword evidence="1" id="KW-0732">Signal</keyword>
<feature type="signal peptide" evidence="1">
    <location>
        <begin position="1"/>
        <end position="26"/>
    </location>
</feature>
<feature type="chain" id="PRO_5044259584" evidence="1">
    <location>
        <begin position="27"/>
        <end position="403"/>
    </location>
</feature>
<dbReference type="PANTHER" id="PTHR46825:SF7">
    <property type="entry name" value="D-ALANYL-D-ALANINE CARBOXYPEPTIDASE"/>
    <property type="match status" value="1"/>
</dbReference>
<dbReference type="GO" id="GO:0016787">
    <property type="term" value="F:hydrolase activity"/>
    <property type="evidence" value="ECO:0007669"/>
    <property type="project" value="UniProtKB-KW"/>
</dbReference>
<dbReference type="Pfam" id="PF00144">
    <property type="entry name" value="Beta-lactamase"/>
    <property type="match status" value="1"/>
</dbReference>
<dbReference type="RefSeq" id="WP_369185021.1">
    <property type="nucleotide sequence ID" value="NZ_CP163445.1"/>
</dbReference>
<accession>A0AB39TU66</accession>
<dbReference type="Gene3D" id="3.40.710.10">
    <property type="entry name" value="DD-peptidase/beta-lactamase superfamily"/>
    <property type="match status" value="1"/>
</dbReference>